<dbReference type="AlphaFoldDB" id="A0A0C3E353"/>
<dbReference type="InParanoid" id="A0A0C3E353"/>
<evidence type="ECO:0000256" key="3">
    <source>
        <dbReference type="ARBA" id="ARBA00021321"/>
    </source>
</evidence>
<keyword evidence="4" id="KW-0539">Nucleus</keyword>
<dbReference type="GO" id="GO:0030686">
    <property type="term" value="C:90S preribosome"/>
    <property type="evidence" value="ECO:0007669"/>
    <property type="project" value="InterPro"/>
</dbReference>
<dbReference type="Proteomes" id="UP000053989">
    <property type="component" value="Unassembled WGS sequence"/>
</dbReference>
<evidence type="ECO:0000256" key="2">
    <source>
        <dbReference type="ARBA" id="ARBA00011022"/>
    </source>
</evidence>
<dbReference type="GO" id="GO:0030688">
    <property type="term" value="C:preribosome, small subunit precursor"/>
    <property type="evidence" value="ECO:0007669"/>
    <property type="project" value="InterPro"/>
</dbReference>
<dbReference type="FunCoup" id="A0A0C3E353">
    <property type="interactions" value="38"/>
</dbReference>
<evidence type="ECO:0000313" key="7">
    <source>
        <dbReference type="Proteomes" id="UP000053989"/>
    </source>
</evidence>
<evidence type="ECO:0000313" key="6">
    <source>
        <dbReference type="EMBL" id="KIM67215.1"/>
    </source>
</evidence>
<feature type="compositionally biased region" description="Polar residues" evidence="5">
    <location>
        <begin position="126"/>
        <end position="136"/>
    </location>
</feature>
<comment type="subcellular location">
    <subcellularLocation>
        <location evidence="1">Nucleus</location>
        <location evidence="1">Nucleolus</location>
    </subcellularLocation>
</comment>
<feature type="region of interest" description="Disordered" evidence="5">
    <location>
        <begin position="55"/>
        <end position="155"/>
    </location>
</feature>
<evidence type="ECO:0000256" key="4">
    <source>
        <dbReference type="ARBA" id="ARBA00023242"/>
    </source>
</evidence>
<evidence type="ECO:0000256" key="1">
    <source>
        <dbReference type="ARBA" id="ARBA00004604"/>
    </source>
</evidence>
<dbReference type="OrthoDB" id="18703at2759"/>
<reference evidence="7" key="2">
    <citation type="submission" date="2015-01" db="EMBL/GenBank/DDBJ databases">
        <title>Evolutionary Origins and Diversification of the Mycorrhizal Mutualists.</title>
        <authorList>
            <consortium name="DOE Joint Genome Institute"/>
            <consortium name="Mycorrhizal Genomics Consortium"/>
            <person name="Kohler A."/>
            <person name="Kuo A."/>
            <person name="Nagy L.G."/>
            <person name="Floudas D."/>
            <person name="Copeland A."/>
            <person name="Barry K.W."/>
            <person name="Cichocki N."/>
            <person name="Veneault-Fourrey C."/>
            <person name="LaButti K."/>
            <person name="Lindquist E.A."/>
            <person name="Lipzen A."/>
            <person name="Lundell T."/>
            <person name="Morin E."/>
            <person name="Murat C."/>
            <person name="Riley R."/>
            <person name="Ohm R."/>
            <person name="Sun H."/>
            <person name="Tunlid A."/>
            <person name="Henrissat B."/>
            <person name="Grigoriev I.V."/>
            <person name="Hibbett D.S."/>
            <person name="Martin F."/>
        </authorList>
    </citation>
    <scope>NUCLEOTIDE SEQUENCE [LARGE SCALE GENOMIC DNA]</scope>
    <source>
        <strain evidence="7">Foug A</strain>
    </source>
</reference>
<gene>
    <name evidence="6" type="ORF">SCLCIDRAFT_230807</name>
</gene>
<name>A0A0C3E353_9AGAM</name>
<dbReference type="HOGENOM" id="CLU_116375_0_0_1"/>
<accession>A0A0C3E353</accession>
<sequence>MPKDRRSRLAGHQPSVKLAKRHFAAQVALPEKVEIGAAEEASGQEILESLAKLPPSVNKKEKQQRKHEALIDRLRSTQSPYSGVQRRRFNRKMREQVGSGMADIGAAISSLEEKEEPSEPAREPNDSQAKIQTKTRQIGKGKGNPLTKEQRRRVLETERLRHPLILADPQFSGNPFEAIRIHAQNTLEKHVP</sequence>
<dbReference type="InterPro" id="IPR028160">
    <property type="entry name" value="Slx9-like"/>
</dbReference>
<dbReference type="GO" id="GO:0000462">
    <property type="term" value="P:maturation of SSU-rRNA from tricistronic rRNA transcript (SSU-rRNA, 5.8S rRNA, LSU-rRNA)"/>
    <property type="evidence" value="ECO:0007669"/>
    <property type="project" value="InterPro"/>
</dbReference>
<dbReference type="EMBL" id="KN822014">
    <property type="protein sequence ID" value="KIM67215.1"/>
    <property type="molecule type" value="Genomic_DNA"/>
</dbReference>
<dbReference type="GO" id="GO:0005730">
    <property type="term" value="C:nucleolus"/>
    <property type="evidence" value="ECO:0007669"/>
    <property type="project" value="UniProtKB-SubCell"/>
</dbReference>
<organism evidence="6 7">
    <name type="scientific">Scleroderma citrinum Foug A</name>
    <dbReference type="NCBI Taxonomy" id="1036808"/>
    <lineage>
        <taxon>Eukaryota</taxon>
        <taxon>Fungi</taxon>
        <taxon>Dikarya</taxon>
        <taxon>Basidiomycota</taxon>
        <taxon>Agaricomycotina</taxon>
        <taxon>Agaricomycetes</taxon>
        <taxon>Agaricomycetidae</taxon>
        <taxon>Boletales</taxon>
        <taxon>Sclerodermatineae</taxon>
        <taxon>Sclerodermataceae</taxon>
        <taxon>Scleroderma</taxon>
    </lineage>
</organism>
<dbReference type="STRING" id="1036808.A0A0C3E353"/>
<protein>
    <recommendedName>
        <fullName evidence="3">Ribosome biogenesis protein SLX9</fullName>
    </recommendedName>
</protein>
<keyword evidence="7" id="KW-1185">Reference proteome</keyword>
<evidence type="ECO:0000256" key="5">
    <source>
        <dbReference type="SAM" id="MobiDB-lite"/>
    </source>
</evidence>
<feature type="compositionally biased region" description="Basic and acidic residues" evidence="5">
    <location>
        <begin position="58"/>
        <end position="75"/>
    </location>
</feature>
<comment type="similarity">
    <text evidence="2">Belongs to the SLX9 family.</text>
</comment>
<reference evidence="6 7" key="1">
    <citation type="submission" date="2014-04" db="EMBL/GenBank/DDBJ databases">
        <authorList>
            <consortium name="DOE Joint Genome Institute"/>
            <person name="Kuo A."/>
            <person name="Kohler A."/>
            <person name="Nagy L.G."/>
            <person name="Floudas D."/>
            <person name="Copeland A."/>
            <person name="Barry K.W."/>
            <person name="Cichocki N."/>
            <person name="Veneault-Fourrey C."/>
            <person name="LaButti K."/>
            <person name="Lindquist E.A."/>
            <person name="Lipzen A."/>
            <person name="Lundell T."/>
            <person name="Morin E."/>
            <person name="Murat C."/>
            <person name="Sun H."/>
            <person name="Tunlid A."/>
            <person name="Henrissat B."/>
            <person name="Grigoriev I.V."/>
            <person name="Hibbett D.S."/>
            <person name="Martin F."/>
            <person name="Nordberg H.P."/>
            <person name="Cantor M.N."/>
            <person name="Hua S.X."/>
        </authorList>
    </citation>
    <scope>NUCLEOTIDE SEQUENCE [LARGE SCALE GENOMIC DNA]</scope>
    <source>
        <strain evidence="6 7">Foug A</strain>
    </source>
</reference>
<proteinExistence type="inferred from homology"/>
<dbReference type="Pfam" id="PF15341">
    <property type="entry name" value="SLX9"/>
    <property type="match status" value="1"/>
</dbReference>